<protein>
    <submittedName>
        <fullName evidence="1">Uncharacterized protein</fullName>
    </submittedName>
</protein>
<dbReference type="InterPro" id="IPR011249">
    <property type="entry name" value="Metalloenz_LuxS/M16"/>
</dbReference>
<reference evidence="1" key="1">
    <citation type="submission" date="2018-05" db="EMBL/GenBank/DDBJ databases">
        <authorList>
            <person name="Lanie J.A."/>
            <person name="Ng W.-L."/>
            <person name="Kazmierczak K.M."/>
            <person name="Andrzejewski T.M."/>
            <person name="Davidsen T.M."/>
            <person name="Wayne K.J."/>
            <person name="Tettelin H."/>
            <person name="Glass J.I."/>
            <person name="Rusch D."/>
            <person name="Podicherti R."/>
            <person name="Tsui H.-C.T."/>
            <person name="Winkler M.E."/>
        </authorList>
    </citation>
    <scope>NUCLEOTIDE SEQUENCE</scope>
</reference>
<organism evidence="1">
    <name type="scientific">marine metagenome</name>
    <dbReference type="NCBI Taxonomy" id="408172"/>
    <lineage>
        <taxon>unclassified sequences</taxon>
        <taxon>metagenomes</taxon>
        <taxon>ecological metagenomes</taxon>
    </lineage>
</organism>
<accession>A0A382JM90</accession>
<proteinExistence type="predicted"/>
<evidence type="ECO:0000313" key="1">
    <source>
        <dbReference type="EMBL" id="SVC12859.1"/>
    </source>
</evidence>
<dbReference type="EMBL" id="UINC01075050">
    <property type="protein sequence ID" value="SVC12859.1"/>
    <property type="molecule type" value="Genomic_DNA"/>
</dbReference>
<name>A0A382JM90_9ZZZZ</name>
<dbReference type="AlphaFoldDB" id="A0A382JM90"/>
<dbReference type="GO" id="GO:0046872">
    <property type="term" value="F:metal ion binding"/>
    <property type="evidence" value="ECO:0007669"/>
    <property type="project" value="InterPro"/>
</dbReference>
<gene>
    <name evidence="1" type="ORF">METZ01_LOCUS265713</name>
</gene>
<sequence length="108" mass="11623">MNLTVSKKLAIALISALFVFFTLLVGPSAFAQTGRIPDPPDGAWTFPANPVDAAVAPLDSVMPVDPSIIIGELPNGMRYFIRENPYPAGRVDLRLVVKVGSLLEDDDQ</sequence>
<dbReference type="Gene3D" id="3.30.830.10">
    <property type="entry name" value="Metalloenzyme, LuxS/M16 peptidase-like"/>
    <property type="match status" value="1"/>
</dbReference>
<feature type="non-terminal residue" evidence="1">
    <location>
        <position position="108"/>
    </location>
</feature>
<dbReference type="SUPFAM" id="SSF63411">
    <property type="entry name" value="LuxS/MPP-like metallohydrolase"/>
    <property type="match status" value="1"/>
</dbReference>